<dbReference type="OrthoDB" id="5637477at2"/>
<gene>
    <name evidence="2" type="ORF">LMI_2441</name>
    <name evidence="3" type="ORF">SAMN02982997_01082</name>
</gene>
<proteinExistence type="predicted"/>
<keyword evidence="1" id="KW-0732">Signal</keyword>
<reference evidence="2" key="1">
    <citation type="submission" date="2014-09" db="EMBL/GenBank/DDBJ databases">
        <authorList>
            <person name="GOMEZ-VALERO Laura"/>
        </authorList>
    </citation>
    <scope>NUCLEOTIDE SEQUENCE</scope>
    <source>
        <strain evidence="2">ATCC33218</strain>
    </source>
</reference>
<name>A0A098GI91_LEGMI</name>
<dbReference type="AlphaFoldDB" id="A0A098GI91"/>
<dbReference type="HOGENOM" id="CLU_1872854_0_0_6"/>
<keyword evidence="5" id="KW-1185">Reference proteome</keyword>
<dbReference type="EMBL" id="FMVN01000005">
    <property type="protein sequence ID" value="SCY21004.1"/>
    <property type="molecule type" value="Genomic_DNA"/>
</dbReference>
<accession>A0A098GI91</accession>
<organism evidence="2 4">
    <name type="scientific">Legionella micdadei</name>
    <name type="common">Tatlockia micdadei</name>
    <dbReference type="NCBI Taxonomy" id="451"/>
    <lineage>
        <taxon>Bacteria</taxon>
        <taxon>Pseudomonadati</taxon>
        <taxon>Pseudomonadota</taxon>
        <taxon>Gammaproteobacteria</taxon>
        <taxon>Legionellales</taxon>
        <taxon>Legionellaceae</taxon>
        <taxon>Legionella</taxon>
    </lineage>
</organism>
<evidence type="ECO:0000313" key="5">
    <source>
        <dbReference type="Proteomes" id="UP000182998"/>
    </source>
</evidence>
<sequence>MKFKTLLLAGCLSVFSSAYADHSHTYPQTSKEAAAKSAAKKGAAYPEDYCTIEIYNNSYDGVWVYGTFDDGTRMESFYIPPRDIPHYIHLDYYDSRYGYVFCHPGMYITIEDYRGRTLYSRWTTPGTPLEVRPYFNNQLQVETKKK</sequence>
<evidence type="ECO:0000313" key="4">
    <source>
        <dbReference type="Proteomes" id="UP000032414"/>
    </source>
</evidence>
<dbReference type="RefSeq" id="WP_045099899.1">
    <property type="nucleotide sequence ID" value="NZ_CP020614.1"/>
</dbReference>
<feature type="signal peptide" evidence="1">
    <location>
        <begin position="1"/>
        <end position="20"/>
    </location>
</feature>
<dbReference type="Proteomes" id="UP000032414">
    <property type="component" value="Chromosome I"/>
</dbReference>
<dbReference type="KEGG" id="tmc:LMI_2441"/>
<evidence type="ECO:0000313" key="2">
    <source>
        <dbReference type="EMBL" id="CEG61705.1"/>
    </source>
</evidence>
<feature type="chain" id="PRO_5009750831" description="Secreted protein" evidence="1">
    <location>
        <begin position="21"/>
        <end position="146"/>
    </location>
</feature>
<reference evidence="4" key="2">
    <citation type="submission" date="2014-09" db="EMBL/GenBank/DDBJ databases">
        <authorList>
            <person name="Gomez-Valero L."/>
        </authorList>
    </citation>
    <scope>NUCLEOTIDE SEQUENCE [LARGE SCALE GENOMIC DNA]</scope>
    <source>
        <strain evidence="4">ATCC33218</strain>
    </source>
</reference>
<evidence type="ECO:0000256" key="1">
    <source>
        <dbReference type="SAM" id="SignalP"/>
    </source>
</evidence>
<evidence type="ECO:0008006" key="6">
    <source>
        <dbReference type="Google" id="ProtNLM"/>
    </source>
</evidence>
<evidence type="ECO:0000313" key="3">
    <source>
        <dbReference type="EMBL" id="SCY21004.1"/>
    </source>
</evidence>
<dbReference type="PATRIC" id="fig|451.8.peg.2818"/>
<dbReference type="Proteomes" id="UP000182998">
    <property type="component" value="Unassembled WGS sequence"/>
</dbReference>
<reference evidence="3 5" key="3">
    <citation type="submission" date="2016-10" db="EMBL/GenBank/DDBJ databases">
        <authorList>
            <person name="Varghese N."/>
            <person name="Submissions S."/>
        </authorList>
    </citation>
    <scope>NUCLEOTIDE SEQUENCE [LARGE SCALE GENOMIC DNA]</scope>
    <source>
        <strain evidence="3 5">ATCC 33218</strain>
    </source>
</reference>
<protein>
    <recommendedName>
        <fullName evidence="6">Secreted protein</fullName>
    </recommendedName>
</protein>
<dbReference type="EMBL" id="LN614830">
    <property type="protein sequence ID" value="CEG61705.1"/>
    <property type="molecule type" value="Genomic_DNA"/>
</dbReference>